<name>A0A4Y2L7X3_ARAVE</name>
<sequence length="98" mass="11311">VQHPPLHSADDALHLNLIWYQLNHRGSNPGSATPSSVEKKNQSRVSTELLQRWTQRMDTKDGPLHLNHQQNWYCLKYSTTSRPLETNCEIAGDYNEEL</sequence>
<protein>
    <submittedName>
        <fullName evidence="1">Uncharacterized protein</fullName>
    </submittedName>
</protein>
<dbReference type="Proteomes" id="UP000499080">
    <property type="component" value="Unassembled WGS sequence"/>
</dbReference>
<evidence type="ECO:0000313" key="1">
    <source>
        <dbReference type="EMBL" id="GBN10622.1"/>
    </source>
</evidence>
<feature type="non-terminal residue" evidence="1">
    <location>
        <position position="1"/>
    </location>
</feature>
<comment type="caution">
    <text evidence="1">The sequence shown here is derived from an EMBL/GenBank/DDBJ whole genome shotgun (WGS) entry which is preliminary data.</text>
</comment>
<evidence type="ECO:0000313" key="2">
    <source>
        <dbReference type="Proteomes" id="UP000499080"/>
    </source>
</evidence>
<reference evidence="1 2" key="1">
    <citation type="journal article" date="2019" name="Sci. Rep.">
        <title>Orb-weaving spider Araneus ventricosus genome elucidates the spidroin gene catalogue.</title>
        <authorList>
            <person name="Kono N."/>
            <person name="Nakamura H."/>
            <person name="Ohtoshi R."/>
            <person name="Moran D.A.P."/>
            <person name="Shinohara A."/>
            <person name="Yoshida Y."/>
            <person name="Fujiwara M."/>
            <person name="Mori M."/>
            <person name="Tomita M."/>
            <person name="Arakawa K."/>
        </authorList>
    </citation>
    <scope>NUCLEOTIDE SEQUENCE [LARGE SCALE GENOMIC DNA]</scope>
</reference>
<proteinExistence type="predicted"/>
<dbReference type="AlphaFoldDB" id="A0A4Y2L7X3"/>
<accession>A0A4Y2L7X3</accession>
<keyword evidence="2" id="KW-1185">Reference proteome</keyword>
<dbReference type="EMBL" id="BGPR01117662">
    <property type="protein sequence ID" value="GBN10622.1"/>
    <property type="molecule type" value="Genomic_DNA"/>
</dbReference>
<organism evidence="1 2">
    <name type="scientific">Araneus ventricosus</name>
    <name type="common">Orbweaver spider</name>
    <name type="synonym">Epeira ventricosa</name>
    <dbReference type="NCBI Taxonomy" id="182803"/>
    <lineage>
        <taxon>Eukaryota</taxon>
        <taxon>Metazoa</taxon>
        <taxon>Ecdysozoa</taxon>
        <taxon>Arthropoda</taxon>
        <taxon>Chelicerata</taxon>
        <taxon>Arachnida</taxon>
        <taxon>Araneae</taxon>
        <taxon>Araneomorphae</taxon>
        <taxon>Entelegynae</taxon>
        <taxon>Araneoidea</taxon>
        <taxon>Araneidae</taxon>
        <taxon>Araneus</taxon>
    </lineage>
</organism>
<gene>
    <name evidence="1" type="ORF">AVEN_213960_1</name>
</gene>